<dbReference type="EMBL" id="FQXC01000005">
    <property type="protein sequence ID" value="SHH90727.1"/>
    <property type="molecule type" value="Genomic_DNA"/>
</dbReference>
<keyword evidence="1" id="KW-1133">Transmembrane helix</keyword>
<feature type="transmembrane region" description="Helical" evidence="1">
    <location>
        <begin position="72"/>
        <end position="88"/>
    </location>
</feature>
<accession>A0A1M5WT68</accession>
<reference evidence="3 4" key="1">
    <citation type="submission" date="2016-11" db="EMBL/GenBank/DDBJ databases">
        <authorList>
            <person name="Jaros S."/>
            <person name="Januszkiewicz K."/>
            <person name="Wedrychowicz H."/>
        </authorList>
    </citation>
    <scope>NUCLEOTIDE SEQUENCE [LARGE SCALE GENOMIC DNA]</scope>
    <source>
        <strain evidence="3 4">DSM 29431</strain>
    </source>
</reference>
<feature type="transmembrane region" description="Helical" evidence="1">
    <location>
        <begin position="38"/>
        <end position="60"/>
    </location>
</feature>
<feature type="transmembrane region" description="Helical" evidence="1">
    <location>
        <begin position="118"/>
        <end position="140"/>
    </location>
</feature>
<dbReference type="InterPro" id="IPR009936">
    <property type="entry name" value="DUF1468"/>
</dbReference>
<keyword evidence="1" id="KW-0472">Membrane</keyword>
<feature type="transmembrane region" description="Helical" evidence="1">
    <location>
        <begin position="12"/>
        <end position="32"/>
    </location>
</feature>
<dbReference type="Proteomes" id="UP000184221">
    <property type="component" value="Unassembled WGS sequence"/>
</dbReference>
<gene>
    <name evidence="3" type="ORF">SAMN05443551_3501</name>
</gene>
<evidence type="ECO:0000313" key="4">
    <source>
        <dbReference type="Proteomes" id="UP000184221"/>
    </source>
</evidence>
<proteinExistence type="predicted"/>
<evidence type="ECO:0000259" key="2">
    <source>
        <dbReference type="Pfam" id="PF07331"/>
    </source>
</evidence>
<organism evidence="3 4">
    <name type="scientific">Marivita hallyeonensis</name>
    <dbReference type="NCBI Taxonomy" id="996342"/>
    <lineage>
        <taxon>Bacteria</taxon>
        <taxon>Pseudomonadati</taxon>
        <taxon>Pseudomonadota</taxon>
        <taxon>Alphaproteobacteria</taxon>
        <taxon>Rhodobacterales</taxon>
        <taxon>Roseobacteraceae</taxon>
        <taxon>Marivita</taxon>
    </lineage>
</organism>
<dbReference type="STRING" id="996342.SAMN05443551_3501"/>
<evidence type="ECO:0000256" key="1">
    <source>
        <dbReference type="SAM" id="Phobius"/>
    </source>
</evidence>
<name>A0A1M5WT68_9RHOB</name>
<protein>
    <submittedName>
        <fullName evidence="3">Tripartite tricarboxylate transporter TctB family protein</fullName>
    </submittedName>
</protein>
<evidence type="ECO:0000313" key="3">
    <source>
        <dbReference type="EMBL" id="SHH90727.1"/>
    </source>
</evidence>
<dbReference type="RefSeq" id="WP_072779381.1">
    <property type="nucleotide sequence ID" value="NZ_FQXC01000005.1"/>
</dbReference>
<keyword evidence="4" id="KW-1185">Reference proteome</keyword>
<dbReference type="AlphaFoldDB" id="A0A1M5WT68"/>
<sequence length="156" mass="16453">MSPQAAPASRAVGVALILIGIGATVTSMSIGLDQYGRWGARFFPLAGSLSLLVLGVVELWGAKPSEPSDRRHLPAILALLLLSIAYVWSISVVGYLLSTTVAAPLALYIFGVRNPIGLCAAAVLCPAIYHTVFFVALGVFPPLGRWFDLLDIIGGY</sequence>
<dbReference type="OrthoDB" id="7857471at2"/>
<keyword evidence="1" id="KW-0812">Transmembrane</keyword>
<feature type="domain" description="DUF1468" evidence="2">
    <location>
        <begin position="12"/>
        <end position="140"/>
    </location>
</feature>
<dbReference type="Pfam" id="PF07331">
    <property type="entry name" value="TctB"/>
    <property type="match status" value="1"/>
</dbReference>